<accession>A0ABP3MNP7</accession>
<dbReference type="EMBL" id="BAAAGS010000012">
    <property type="protein sequence ID" value="GAA0523894.1"/>
    <property type="molecule type" value="Genomic_DNA"/>
</dbReference>
<gene>
    <name evidence="1" type="ORF">GCM10009533_23970</name>
</gene>
<protein>
    <submittedName>
        <fullName evidence="1">Uncharacterized protein</fullName>
    </submittedName>
</protein>
<sequence>MPLTRLKAQRLGSLIGAAVHERPYRDNAEALARRVRHEDGAGRVLAALDRLG</sequence>
<dbReference type="RefSeq" id="WP_009943399.1">
    <property type="nucleotide sequence ID" value="NZ_BAAAGS010000012.1"/>
</dbReference>
<proteinExistence type="predicted"/>
<dbReference type="Proteomes" id="UP001500729">
    <property type="component" value="Unassembled WGS sequence"/>
</dbReference>
<keyword evidence="2" id="KW-1185">Reference proteome</keyword>
<evidence type="ECO:0000313" key="2">
    <source>
        <dbReference type="Proteomes" id="UP001500729"/>
    </source>
</evidence>
<comment type="caution">
    <text evidence="1">The sequence shown here is derived from an EMBL/GenBank/DDBJ whole genome shotgun (WGS) entry which is preliminary data.</text>
</comment>
<evidence type="ECO:0000313" key="1">
    <source>
        <dbReference type="EMBL" id="GAA0523894.1"/>
    </source>
</evidence>
<reference evidence="2" key="1">
    <citation type="journal article" date="2019" name="Int. J. Syst. Evol. Microbiol.">
        <title>The Global Catalogue of Microorganisms (GCM) 10K type strain sequencing project: providing services to taxonomists for standard genome sequencing and annotation.</title>
        <authorList>
            <consortium name="The Broad Institute Genomics Platform"/>
            <consortium name="The Broad Institute Genome Sequencing Center for Infectious Disease"/>
            <person name="Wu L."/>
            <person name="Ma J."/>
        </authorList>
    </citation>
    <scope>NUCLEOTIDE SEQUENCE [LARGE SCALE GENOMIC DNA]</scope>
    <source>
        <strain evidence="2">JCM 10303</strain>
    </source>
</reference>
<organism evidence="1 2">
    <name type="scientific">Saccharopolyspora erythraea</name>
    <name type="common">Streptomyces erythraeus</name>
    <dbReference type="NCBI Taxonomy" id="1836"/>
    <lineage>
        <taxon>Bacteria</taxon>
        <taxon>Bacillati</taxon>
        <taxon>Actinomycetota</taxon>
        <taxon>Actinomycetes</taxon>
        <taxon>Pseudonocardiales</taxon>
        <taxon>Pseudonocardiaceae</taxon>
        <taxon>Saccharopolyspora</taxon>
    </lineage>
</organism>
<name>A0ABP3MNP7_SACER</name>